<protein>
    <recommendedName>
        <fullName evidence="2">DUF8095 domain-containing protein</fullName>
    </recommendedName>
</protein>
<evidence type="ECO:0000313" key="4">
    <source>
        <dbReference type="Proteomes" id="UP000004621"/>
    </source>
</evidence>
<dbReference type="PROSITE" id="PS51257">
    <property type="entry name" value="PROKAR_LIPOPROTEIN"/>
    <property type="match status" value="1"/>
</dbReference>
<reference evidence="3 4" key="1">
    <citation type="submission" date="2010-01" db="EMBL/GenBank/DDBJ databases">
        <authorList>
            <person name="Weinstock G."/>
            <person name="Sodergren E."/>
            <person name="Clifton S."/>
            <person name="Fulton L."/>
            <person name="Fulton B."/>
            <person name="Courtney L."/>
            <person name="Fronick C."/>
            <person name="Harrison M."/>
            <person name="Strong C."/>
            <person name="Farmer C."/>
            <person name="Delahaunty K."/>
            <person name="Markovic C."/>
            <person name="Hall O."/>
            <person name="Minx P."/>
            <person name="Tomlinson C."/>
            <person name="Mitreva M."/>
            <person name="Nelson J."/>
            <person name="Hou S."/>
            <person name="Wollam A."/>
            <person name="Pepin K.H."/>
            <person name="Johnson M."/>
            <person name="Bhonagiri V."/>
            <person name="Nash W.E."/>
            <person name="Warren W."/>
            <person name="Chinwalla A."/>
            <person name="Mardis E.R."/>
            <person name="Wilson R.K."/>
        </authorList>
    </citation>
    <scope>NUCLEOTIDE SEQUENCE [LARGE SCALE GENOMIC DNA]</scope>
    <source>
        <strain evidence="3 4">NJ9703</strain>
    </source>
</reference>
<dbReference type="RefSeq" id="WP_004519849.1">
    <property type="nucleotide sequence ID" value="NZ_ACEO02000004.1"/>
</dbReference>
<feature type="signal peptide" evidence="1">
    <location>
        <begin position="1"/>
        <end position="20"/>
    </location>
</feature>
<evidence type="ECO:0000256" key="1">
    <source>
        <dbReference type="SAM" id="SignalP"/>
    </source>
</evidence>
<name>A0A9W5MZQ6_NEISU</name>
<accession>A0A9W5MZQ6</accession>
<feature type="chain" id="PRO_5040776585" description="DUF8095 domain-containing protein" evidence="1">
    <location>
        <begin position="21"/>
        <end position="241"/>
    </location>
</feature>
<gene>
    <name evidence="3" type="ORF">NEISUBOT_04205</name>
</gene>
<evidence type="ECO:0000313" key="3">
    <source>
        <dbReference type="EMBL" id="EFC52459.1"/>
    </source>
</evidence>
<organism evidence="3 4">
    <name type="scientific">Neisseria subflava NJ9703</name>
    <dbReference type="NCBI Taxonomy" id="546268"/>
    <lineage>
        <taxon>Bacteria</taxon>
        <taxon>Pseudomonadati</taxon>
        <taxon>Pseudomonadota</taxon>
        <taxon>Betaproteobacteria</taxon>
        <taxon>Neisseriales</taxon>
        <taxon>Neisseriaceae</taxon>
        <taxon>Neisseria</taxon>
    </lineage>
</organism>
<dbReference type="Pfam" id="PF26367">
    <property type="entry name" value="DUF8095"/>
    <property type="match status" value="1"/>
</dbReference>
<proteinExistence type="predicted"/>
<comment type="caution">
    <text evidence="3">The sequence shown here is derived from an EMBL/GenBank/DDBJ whole genome shotgun (WGS) entry which is preliminary data.</text>
</comment>
<dbReference type="Proteomes" id="UP000004621">
    <property type="component" value="Unassembled WGS sequence"/>
</dbReference>
<evidence type="ECO:0000259" key="2">
    <source>
        <dbReference type="Pfam" id="PF26367"/>
    </source>
</evidence>
<sequence length="241" mass="26445">MKHSKVLLSGILFVALTACAQTTDGSWSALQDTKTGVQSRPYYEFGNVVQKISFKKTGNPENGLKKPVLTVYRQGKLLGEAYNLEASHGSPLLPTLFLVNGKSLNINDGNDKKQLASAKRIDFYDFGHGRIGHAVFTAPNGICQDMKHGKGVSYKLVTNYVNFPDYPSPENILIITAQGKYEQDGFILDSTESRVTSANKEFARKYGEALKSKNGPETRQVNMANAASAEKGRLLADYICQ</sequence>
<dbReference type="EMBL" id="ACEO02000004">
    <property type="protein sequence ID" value="EFC52459.1"/>
    <property type="molecule type" value="Genomic_DNA"/>
</dbReference>
<dbReference type="InterPro" id="IPR058408">
    <property type="entry name" value="DUF8095"/>
</dbReference>
<keyword evidence="1" id="KW-0732">Signal</keyword>
<dbReference type="AlphaFoldDB" id="A0A9W5MZQ6"/>
<feature type="domain" description="DUF8095" evidence="2">
    <location>
        <begin position="95"/>
        <end position="206"/>
    </location>
</feature>